<dbReference type="Proteomes" id="UP001356427">
    <property type="component" value="Unassembled WGS sequence"/>
</dbReference>
<evidence type="ECO:0000256" key="1">
    <source>
        <dbReference type="ARBA" id="ARBA00004613"/>
    </source>
</evidence>
<evidence type="ECO:0000313" key="7">
    <source>
        <dbReference type="EMBL" id="KAK6301994.1"/>
    </source>
</evidence>
<keyword evidence="4" id="KW-1015">Disulfide bond</keyword>
<evidence type="ECO:0000313" key="8">
    <source>
        <dbReference type="Proteomes" id="UP001356427"/>
    </source>
</evidence>
<keyword evidence="5" id="KW-0732">Signal</keyword>
<dbReference type="InterPro" id="IPR037277">
    <property type="entry name" value="Granulin_sf"/>
</dbReference>
<proteinExistence type="inferred from homology"/>
<dbReference type="FunFam" id="2.10.25.160:FF:000001">
    <property type="entry name" value="Granulin precursor"/>
    <property type="match status" value="5"/>
</dbReference>
<feature type="domain" description="Granulins" evidence="6">
    <location>
        <begin position="385"/>
        <end position="398"/>
    </location>
</feature>
<dbReference type="PANTHER" id="PTHR12274">
    <property type="entry name" value="GRANULIN"/>
    <property type="match status" value="1"/>
</dbReference>
<dbReference type="InterPro" id="IPR039036">
    <property type="entry name" value="Granulin_fam"/>
</dbReference>
<feature type="domain" description="Granulins" evidence="6">
    <location>
        <begin position="153"/>
        <end position="166"/>
    </location>
</feature>
<organism evidence="7 8">
    <name type="scientific">Coregonus suidteri</name>
    <dbReference type="NCBI Taxonomy" id="861788"/>
    <lineage>
        <taxon>Eukaryota</taxon>
        <taxon>Metazoa</taxon>
        <taxon>Chordata</taxon>
        <taxon>Craniata</taxon>
        <taxon>Vertebrata</taxon>
        <taxon>Euteleostomi</taxon>
        <taxon>Actinopterygii</taxon>
        <taxon>Neopterygii</taxon>
        <taxon>Teleostei</taxon>
        <taxon>Protacanthopterygii</taxon>
        <taxon>Salmoniformes</taxon>
        <taxon>Salmonidae</taxon>
        <taxon>Coregoninae</taxon>
        <taxon>Coregonus</taxon>
    </lineage>
</organism>
<gene>
    <name evidence="7" type="ORF">J4Q44_G00280470</name>
</gene>
<reference evidence="7 8" key="1">
    <citation type="submission" date="2021-04" db="EMBL/GenBank/DDBJ databases">
        <authorList>
            <person name="De Guttry C."/>
            <person name="Zahm M."/>
            <person name="Klopp C."/>
            <person name="Cabau C."/>
            <person name="Louis A."/>
            <person name="Berthelot C."/>
            <person name="Parey E."/>
            <person name="Roest Crollius H."/>
            <person name="Montfort J."/>
            <person name="Robinson-Rechavi M."/>
            <person name="Bucao C."/>
            <person name="Bouchez O."/>
            <person name="Gislard M."/>
            <person name="Lluch J."/>
            <person name="Milhes M."/>
            <person name="Lampietro C."/>
            <person name="Lopez Roques C."/>
            <person name="Donnadieu C."/>
            <person name="Braasch I."/>
            <person name="Desvignes T."/>
            <person name="Postlethwait J."/>
            <person name="Bobe J."/>
            <person name="Wedekind C."/>
            <person name="Guiguen Y."/>
        </authorList>
    </citation>
    <scope>NUCLEOTIDE SEQUENCE [LARGE SCALE GENOMIC DNA]</scope>
    <source>
        <strain evidence="7">Cs_M1</strain>
        <tissue evidence="7">Blood</tissue>
    </source>
</reference>
<feature type="chain" id="PRO_5042975550" description="Granulins domain-containing protein" evidence="5">
    <location>
        <begin position="36"/>
        <end position="847"/>
    </location>
</feature>
<name>A0AAN8L5R1_9TELE</name>
<feature type="domain" description="Granulins" evidence="6">
    <location>
        <begin position="716"/>
        <end position="729"/>
    </location>
</feature>
<dbReference type="PANTHER" id="PTHR12274:SF3">
    <property type="entry name" value="PROGRANULIN"/>
    <property type="match status" value="1"/>
</dbReference>
<feature type="domain" description="Granulins" evidence="6">
    <location>
        <begin position="802"/>
        <end position="815"/>
    </location>
</feature>
<dbReference type="EMBL" id="JAGTTL010000026">
    <property type="protein sequence ID" value="KAK6301994.1"/>
    <property type="molecule type" value="Genomic_DNA"/>
</dbReference>
<feature type="signal peptide" evidence="5">
    <location>
        <begin position="1"/>
        <end position="35"/>
    </location>
</feature>
<dbReference type="GO" id="GO:0005576">
    <property type="term" value="C:extracellular region"/>
    <property type="evidence" value="ECO:0007669"/>
    <property type="project" value="UniProtKB-SubCell"/>
</dbReference>
<evidence type="ECO:0000256" key="4">
    <source>
        <dbReference type="ARBA" id="ARBA00023157"/>
    </source>
</evidence>
<dbReference type="Gene3D" id="2.10.25.160">
    <property type="entry name" value="Granulin"/>
    <property type="match status" value="10"/>
</dbReference>
<comment type="subcellular location">
    <subcellularLocation>
        <location evidence="1">Secreted</location>
    </subcellularLocation>
</comment>
<dbReference type="Pfam" id="PF00396">
    <property type="entry name" value="Granulin"/>
    <property type="match status" value="10"/>
</dbReference>
<dbReference type="AlphaFoldDB" id="A0AAN8L5R1"/>
<dbReference type="SUPFAM" id="SSF57277">
    <property type="entry name" value="Granulin repeat"/>
    <property type="match status" value="9"/>
</dbReference>
<accession>A0AAN8L5R1</accession>
<comment type="similarity">
    <text evidence="2">Belongs to the granulin family.</text>
</comment>
<comment type="caution">
    <text evidence="7">The sequence shown here is derived from an EMBL/GenBank/DDBJ whole genome shotgun (WGS) entry which is preliminary data.</text>
</comment>
<dbReference type="SMART" id="SM00277">
    <property type="entry name" value="GRAN"/>
    <property type="match status" value="10"/>
</dbReference>
<evidence type="ECO:0000256" key="3">
    <source>
        <dbReference type="ARBA" id="ARBA00022525"/>
    </source>
</evidence>
<feature type="domain" description="Granulins" evidence="6">
    <location>
        <begin position="303"/>
        <end position="316"/>
    </location>
</feature>
<keyword evidence="3" id="KW-0964">Secreted</keyword>
<protein>
    <recommendedName>
        <fullName evidence="6">Granulins domain-containing protein</fullName>
    </recommendedName>
</protein>
<dbReference type="InterPro" id="IPR000118">
    <property type="entry name" value="Granulin"/>
</dbReference>
<dbReference type="PROSITE" id="PS00799">
    <property type="entry name" value="GRANULINS"/>
    <property type="match status" value="8"/>
</dbReference>
<evidence type="ECO:0000256" key="5">
    <source>
        <dbReference type="SAM" id="SignalP"/>
    </source>
</evidence>
<evidence type="ECO:0000256" key="2">
    <source>
        <dbReference type="ARBA" id="ARBA00010093"/>
    </source>
</evidence>
<sequence length="847" mass="90455">MANFVITRVLGFLNPSSQTVQIGVVCLALLGLTSALICPDGGMCEDGNTCCKTPSGGYGCCPLPNAECCSDHLHCCYEGTVCDLVHSECHNKTVSLPWVRRVPAQHLISPLMLEGVRAVICPDGESECPDDTTCCQLPEGSWGCCPLAKAVCCEDKMHCCPEGTRCDLAHSKCVSPTLDSFPMRGKGPARRRQTVTCPGGTSRCPDGTTCCLLTSGDYGCCPYPEARCCTDKLHCCPSNTTCDLEHEMCTSPDTQTPMAKKIPAIPNNVDCADKVSSCPDETTCCLLGNGSYGCCPMPNAVCCPDHLHCCPEGTTCDMEQSTCVSKHGQTSMAVKFLATLTMTSLQSAVNAVPCNDSVACADGTTCCKLLNGEWACCPLPKAVCCDDHLHCCPHGTICNLVESTCDDPSSGSALVPMLDKVPAFSYASKDEPLPNSKCDKSTSCPGKSTCCKTTTGNWACCPLPNAVCCNDHLHCCPHGTVCNLEASTCDDPSGFNMPWVTKVPALITQAPLATEMCDEQTMCPGGTTCYRQNSGQWACCPLPDAVCCDNNEHFCPKGYTCNVAEQTCDKAGTLSLPWVPKVLALLVHRVLPQASAPSVPPAKNMCDPHTSCPKYTTCCFMNKAGKWGCCPLPKAMCCADGDHCCPSGYSCDDHKTSCTKGHLTIPWYRKEKALTEGAMLKDVKCDDKSSCASGATCCKLPTGEWGCCPLVKAVCCTDHEHCCPQGYSCNMQTGTCDKPVEGVLLHTVPLTEVAESQQRAAEMGMDVKCDSTGEYSCPKLETCCKTSPTEWSCCPAPKAICCADTKHCCPMGYTCDLERGGCSQQAELSWDIFYTHNKKRDFVPFGL</sequence>
<feature type="domain" description="Granulins" evidence="6">
    <location>
        <begin position="229"/>
        <end position="242"/>
    </location>
</feature>
<keyword evidence="8" id="KW-1185">Reference proteome</keyword>
<feature type="domain" description="Granulins" evidence="6">
    <location>
        <begin position="638"/>
        <end position="651"/>
    </location>
</feature>
<evidence type="ECO:0000259" key="6">
    <source>
        <dbReference type="PROSITE" id="PS00799"/>
    </source>
</evidence>
<feature type="domain" description="Granulins" evidence="6">
    <location>
        <begin position="469"/>
        <end position="482"/>
    </location>
</feature>